<evidence type="ECO:0000256" key="3">
    <source>
        <dbReference type="SAM" id="MobiDB-lite"/>
    </source>
</evidence>
<dbReference type="Gene3D" id="2.40.50.40">
    <property type="match status" value="1"/>
</dbReference>
<feature type="domain" description="Chromo" evidence="4">
    <location>
        <begin position="64"/>
        <end position="123"/>
    </location>
</feature>
<dbReference type="Proteomes" id="UP000030747">
    <property type="component" value="Unassembled WGS sequence"/>
</dbReference>
<keyword evidence="6" id="KW-1185">Reference proteome</keyword>
<evidence type="ECO:0000313" key="6">
    <source>
        <dbReference type="Proteomes" id="UP000030747"/>
    </source>
</evidence>
<protein>
    <recommendedName>
        <fullName evidence="4">Chromo domain-containing protein</fullName>
    </recommendedName>
</protein>
<dbReference type="VEuPathDB" id="ToxoDB:ETH_00023715"/>
<reference evidence="5" key="2">
    <citation type="submission" date="2013-10" db="EMBL/GenBank/DDBJ databases">
        <authorList>
            <person name="Aslett M."/>
        </authorList>
    </citation>
    <scope>NUCLEOTIDE SEQUENCE [LARGE SCALE GENOMIC DNA]</scope>
    <source>
        <strain evidence="5">Houghton</strain>
    </source>
</reference>
<dbReference type="InterPro" id="IPR000953">
    <property type="entry name" value="Chromo/chromo_shadow_dom"/>
</dbReference>
<dbReference type="RefSeq" id="XP_013232700.1">
    <property type="nucleotide sequence ID" value="XM_013377246.1"/>
</dbReference>
<evidence type="ECO:0000259" key="4">
    <source>
        <dbReference type="PROSITE" id="PS50013"/>
    </source>
</evidence>
<accession>U6L2H5</accession>
<dbReference type="InterPro" id="IPR051219">
    <property type="entry name" value="Heterochromatin_chromo-domain"/>
</dbReference>
<feature type="region of interest" description="Disordered" evidence="3">
    <location>
        <begin position="115"/>
        <end position="160"/>
    </location>
</feature>
<dbReference type="GO" id="GO:0005634">
    <property type="term" value="C:nucleus"/>
    <property type="evidence" value="ECO:0007669"/>
    <property type="project" value="UniProtKB-SubCell"/>
</dbReference>
<dbReference type="Pfam" id="PF00385">
    <property type="entry name" value="Chromo"/>
    <property type="match status" value="1"/>
</dbReference>
<feature type="region of interest" description="Disordered" evidence="3">
    <location>
        <begin position="398"/>
        <end position="417"/>
    </location>
</feature>
<dbReference type="SMART" id="SM00298">
    <property type="entry name" value="CHROMO"/>
    <property type="match status" value="1"/>
</dbReference>
<sequence length="417" mass="44768">MKAEGICAAPRTEELQLDQLQQQQQQQRQQQQQQHNAARWVCLVWCGWLAGRKKEKYSAKSDEYEVEDIVGYKKEKGLDYFRVRWKGFDESDDTWEVESNLAHAPMFHSKMQELRKEAEQKALEREAEAAAAAAAAHAKKRKRQGPVESDPSRPCDEAPAESDECEFRIYATGTKVPKNHLPDELALGSRLSILRFKRSPQSSADPQQQQQELEEGHDITVTYTIDGTDTYTIPFSAARRYCCQRLLSYLIRRTTFRTPRGGQDAAAAAAAAADAAGAEGGSSSSSGHPVTTCAADDGSVEECAADRADHLVEKSEVYVQTDEVKSSKPAAAAAAAAGALREDPQYASISNGNSSSSNGSRTNSTSNDGGIRNKNVKKDDAAAAAAAAAAVAAAGEAAAAARSCTSPSPAPAVVDVA</sequence>
<organism evidence="5 6">
    <name type="scientific">Eimeria tenella</name>
    <name type="common">Coccidian parasite</name>
    <dbReference type="NCBI Taxonomy" id="5802"/>
    <lineage>
        <taxon>Eukaryota</taxon>
        <taxon>Sar</taxon>
        <taxon>Alveolata</taxon>
        <taxon>Apicomplexa</taxon>
        <taxon>Conoidasida</taxon>
        <taxon>Coccidia</taxon>
        <taxon>Eucoccidiorida</taxon>
        <taxon>Eimeriorina</taxon>
        <taxon>Eimeriidae</taxon>
        <taxon>Eimeria</taxon>
    </lineage>
</organism>
<dbReference type="SUPFAM" id="SSF54160">
    <property type="entry name" value="Chromo domain-like"/>
    <property type="match status" value="1"/>
</dbReference>
<dbReference type="CDD" id="cd00024">
    <property type="entry name" value="CD_CSD"/>
    <property type="match status" value="1"/>
</dbReference>
<dbReference type="AlphaFoldDB" id="U6L2H5"/>
<dbReference type="VEuPathDB" id="ToxoDB:ETH2_0211500"/>
<dbReference type="InterPro" id="IPR023780">
    <property type="entry name" value="Chromo_domain"/>
</dbReference>
<evidence type="ECO:0000256" key="1">
    <source>
        <dbReference type="ARBA" id="ARBA00004123"/>
    </source>
</evidence>
<dbReference type="InterPro" id="IPR016197">
    <property type="entry name" value="Chromo-like_dom_sf"/>
</dbReference>
<evidence type="ECO:0000256" key="2">
    <source>
        <dbReference type="ARBA" id="ARBA00023242"/>
    </source>
</evidence>
<feature type="compositionally biased region" description="Low complexity" evidence="3">
    <location>
        <begin position="348"/>
        <end position="367"/>
    </location>
</feature>
<reference evidence="5" key="1">
    <citation type="submission" date="2013-10" db="EMBL/GenBank/DDBJ databases">
        <title>Genomic analysis of the causative agents of coccidiosis in chickens.</title>
        <authorList>
            <person name="Reid A.J."/>
            <person name="Blake D."/>
            <person name="Billington K."/>
            <person name="Browne H."/>
            <person name="Dunn M."/>
            <person name="Hung S."/>
            <person name="Kawahara F."/>
            <person name="Miranda-Saavedra D."/>
            <person name="Mourier T."/>
            <person name="Nagra H."/>
            <person name="Otto T.D."/>
            <person name="Rawlings N."/>
            <person name="Sanchez A."/>
            <person name="Sanders M."/>
            <person name="Subramaniam C."/>
            <person name="Tay Y."/>
            <person name="Dear P."/>
            <person name="Doerig C."/>
            <person name="Gruber A."/>
            <person name="Parkinson J."/>
            <person name="Shirley M."/>
            <person name="Wan K.L."/>
            <person name="Berriman M."/>
            <person name="Tomley F."/>
            <person name="Pain A."/>
        </authorList>
    </citation>
    <scope>NUCLEOTIDE SEQUENCE [LARGE SCALE GENOMIC DNA]</scope>
    <source>
        <strain evidence="5">Houghton</strain>
    </source>
</reference>
<dbReference type="OrthoDB" id="354663at2759"/>
<proteinExistence type="predicted"/>
<feature type="region of interest" description="Disordered" evidence="3">
    <location>
        <begin position="344"/>
        <end position="379"/>
    </location>
</feature>
<evidence type="ECO:0000313" key="5">
    <source>
        <dbReference type="EMBL" id="CDJ41950.1"/>
    </source>
</evidence>
<dbReference type="PANTHER" id="PTHR22812">
    <property type="entry name" value="CHROMOBOX PROTEIN"/>
    <property type="match status" value="1"/>
</dbReference>
<feature type="region of interest" description="Disordered" evidence="3">
    <location>
        <begin position="198"/>
        <end position="217"/>
    </location>
</feature>
<keyword evidence="2" id="KW-0539">Nucleus</keyword>
<dbReference type="GeneID" id="25253855"/>
<name>U6L2H5_EIMTE</name>
<comment type="subcellular location">
    <subcellularLocation>
        <location evidence="1">Nucleus</location>
    </subcellularLocation>
</comment>
<gene>
    <name evidence="5" type="ORF">ETH_00023715</name>
</gene>
<dbReference type="PROSITE" id="PS50013">
    <property type="entry name" value="CHROMO_2"/>
    <property type="match status" value="1"/>
</dbReference>
<dbReference type="EMBL" id="HG675686">
    <property type="protein sequence ID" value="CDJ41950.1"/>
    <property type="molecule type" value="Genomic_DNA"/>
</dbReference>
<feature type="compositionally biased region" description="Basic and acidic residues" evidence="3">
    <location>
        <begin position="115"/>
        <end position="128"/>
    </location>
</feature>